<evidence type="ECO:0000313" key="1">
    <source>
        <dbReference type="EMBL" id="AHJ98350.1"/>
    </source>
</evidence>
<keyword evidence="2" id="KW-1185">Reference proteome</keyword>
<dbReference type="Proteomes" id="UP000019423">
    <property type="component" value="Chromosome"/>
</dbReference>
<dbReference type="KEGG" id="hsw:Hsw_2755"/>
<dbReference type="HOGENOM" id="CLU_3153724_0_0_10"/>
<evidence type="ECO:0000313" key="2">
    <source>
        <dbReference type="Proteomes" id="UP000019423"/>
    </source>
</evidence>
<name>W8F9G0_9BACT</name>
<proteinExistence type="predicted"/>
<protein>
    <submittedName>
        <fullName evidence="1">Uncharacterized protein</fullName>
    </submittedName>
</protein>
<dbReference type="AlphaFoldDB" id="W8F9G0"/>
<organism evidence="1 2">
    <name type="scientific">Hymenobacter swuensis DY53</name>
    <dbReference type="NCBI Taxonomy" id="1227739"/>
    <lineage>
        <taxon>Bacteria</taxon>
        <taxon>Pseudomonadati</taxon>
        <taxon>Bacteroidota</taxon>
        <taxon>Cytophagia</taxon>
        <taxon>Cytophagales</taxon>
        <taxon>Hymenobacteraceae</taxon>
        <taxon>Hymenobacter</taxon>
    </lineage>
</organism>
<accession>W8F9G0</accession>
<dbReference type="STRING" id="1227739.Hsw_2755"/>
<sequence>MSTAERELLKPSSAAISLPIDSVRKALSIERAAFLEKIFRSNPFLIYL</sequence>
<dbReference type="EMBL" id="CP007145">
    <property type="protein sequence ID" value="AHJ98350.1"/>
    <property type="molecule type" value="Genomic_DNA"/>
</dbReference>
<gene>
    <name evidence="1" type="ORF">Hsw_2755</name>
</gene>
<reference evidence="1 2" key="1">
    <citation type="submission" date="2014-01" db="EMBL/GenBank/DDBJ databases">
        <title>Complete genome sequence of ionizing-radiation resistance bacterium Hymenobacter swuensis DY53.</title>
        <authorList>
            <person name="Jung J.-H."/>
            <person name="Jeong S.-W."/>
            <person name="Joe M.-H."/>
            <person name="Cho y.-j."/>
            <person name="Kim M.-K."/>
            <person name="Lim S.-Y."/>
        </authorList>
    </citation>
    <scope>NUCLEOTIDE SEQUENCE [LARGE SCALE GENOMIC DNA]</scope>
    <source>
        <strain evidence="1 2">DY53</strain>
    </source>
</reference>